<dbReference type="AlphaFoldDB" id="A0A1Q9CZY3"/>
<dbReference type="EMBL" id="LSRX01000813">
    <property type="protein sequence ID" value="OLP88464.1"/>
    <property type="molecule type" value="Genomic_DNA"/>
</dbReference>
<protein>
    <submittedName>
        <fullName evidence="1">Uncharacterized protein</fullName>
    </submittedName>
</protein>
<reference evidence="1 2" key="1">
    <citation type="submission" date="2016-02" db="EMBL/GenBank/DDBJ databases">
        <title>Genome analysis of coral dinoflagellate symbionts highlights evolutionary adaptations to a symbiotic lifestyle.</title>
        <authorList>
            <person name="Aranda M."/>
            <person name="Li Y."/>
            <person name="Liew Y.J."/>
            <person name="Baumgarten S."/>
            <person name="Simakov O."/>
            <person name="Wilson M."/>
            <person name="Piel J."/>
            <person name="Ashoor H."/>
            <person name="Bougouffa S."/>
            <person name="Bajic V.B."/>
            <person name="Ryu T."/>
            <person name="Ravasi T."/>
            <person name="Bayer T."/>
            <person name="Micklem G."/>
            <person name="Kim H."/>
            <person name="Bhak J."/>
            <person name="Lajeunesse T.C."/>
            <person name="Voolstra C.R."/>
        </authorList>
    </citation>
    <scope>NUCLEOTIDE SEQUENCE [LARGE SCALE GENOMIC DNA]</scope>
    <source>
        <strain evidence="1 2">CCMP2467</strain>
    </source>
</reference>
<keyword evidence="2" id="KW-1185">Reference proteome</keyword>
<proteinExistence type="predicted"/>
<organism evidence="1 2">
    <name type="scientific">Symbiodinium microadriaticum</name>
    <name type="common">Dinoflagellate</name>
    <name type="synonym">Zooxanthella microadriatica</name>
    <dbReference type="NCBI Taxonomy" id="2951"/>
    <lineage>
        <taxon>Eukaryota</taxon>
        <taxon>Sar</taxon>
        <taxon>Alveolata</taxon>
        <taxon>Dinophyceae</taxon>
        <taxon>Suessiales</taxon>
        <taxon>Symbiodiniaceae</taxon>
        <taxon>Symbiodinium</taxon>
    </lineage>
</organism>
<dbReference type="Proteomes" id="UP000186817">
    <property type="component" value="Unassembled WGS sequence"/>
</dbReference>
<evidence type="ECO:0000313" key="1">
    <source>
        <dbReference type="EMBL" id="OLP88464.1"/>
    </source>
</evidence>
<gene>
    <name evidence="1" type="ORF">AK812_SmicGene30207</name>
</gene>
<comment type="caution">
    <text evidence="1">The sequence shown here is derived from an EMBL/GenBank/DDBJ whole genome shotgun (WGS) entry which is preliminary data.</text>
</comment>
<accession>A0A1Q9CZY3</accession>
<evidence type="ECO:0000313" key="2">
    <source>
        <dbReference type="Proteomes" id="UP000186817"/>
    </source>
</evidence>
<sequence length="532" mass="58290">MGPCCKLEAEGAQDSSILIETFALKMLFGLSTHVAVVARQLSTPIKGRCKATGQQQVLPQLYGDVAVSERHPAFTTRARWCAACSMLDKVLCLSCRKRSRERMSFCPGWATGLLFQSRLEVLTSNSEDIAAAVTSGALAVGIRSQPFLGARLTGSVRAFLSFAVTGVNVSLVSKDHSAASRAGGLGVFELSALKLLSMNSEARFGGKRLMKRFCKDGARSGDKTLRAVTAVPLRQEAPRALDQSKEGDAQIGMELDWGDLKGSEPAFETIHHFVVQRTTVRQMRWRGVQNPEHRLAADLHALLRRHVGLQKSDGTLLGLIVERLFRDELLELDTRSCQWPYCGCPARCAKQGTELLIRILVELNCHLREKTPATLVELLEPFNGESEMQRGQNWEDSLRQTSVLLAFARTAEMQAITQADIQDLVTGAVMYRDKSKSQAYCHGFSLGLAPGLAASLGLALTPAHPDVCEHSKPNALPKVVESDGLPGWNFEDGNMIARNRYHLYLEPYEQSLVAGSALKYASASSTAMTWRT</sequence>
<name>A0A1Q9CZY3_SYMMI</name>
<dbReference type="OrthoDB" id="10289026at2759"/>